<sequence length="54" mass="5807">MAARRSPKGSGASRLEAPNGDRKAGKASGSTMQLRICFRWGDGDALDVEIVDYH</sequence>
<dbReference type="AlphaFoldDB" id="A0A160DSH5"/>
<keyword evidence="3" id="KW-1185">Reference proteome</keyword>
<feature type="region of interest" description="Disordered" evidence="1">
    <location>
        <begin position="1"/>
        <end position="30"/>
    </location>
</feature>
<dbReference type="InterPro" id="IPR035093">
    <property type="entry name" value="RelE/ParE_toxin_dom_sf"/>
</dbReference>
<evidence type="ECO:0000256" key="1">
    <source>
        <dbReference type="SAM" id="MobiDB-lite"/>
    </source>
</evidence>
<evidence type="ECO:0000313" key="2">
    <source>
        <dbReference type="EMBL" id="ANB17237.1"/>
    </source>
</evidence>
<proteinExistence type="predicted"/>
<dbReference type="Gene3D" id="3.30.2310.20">
    <property type="entry name" value="RelE-like"/>
    <property type="match status" value="1"/>
</dbReference>
<dbReference type="KEGG" id="dko:I596_1207"/>
<dbReference type="Proteomes" id="UP000076830">
    <property type="component" value="Chromosome"/>
</dbReference>
<reference evidence="2 3" key="1">
    <citation type="submission" date="2016-04" db="EMBL/GenBank/DDBJ databases">
        <title>Complete genome sequence of Dokdonella koreensis DS-123T.</title>
        <authorList>
            <person name="Kim J.F."/>
            <person name="Lee H."/>
            <person name="Kwak M.-J."/>
        </authorList>
    </citation>
    <scope>NUCLEOTIDE SEQUENCE [LARGE SCALE GENOMIC DNA]</scope>
    <source>
        <strain evidence="2 3">DS-123</strain>
    </source>
</reference>
<gene>
    <name evidence="2" type="ORF">I596_1207</name>
</gene>
<accession>A0A160DSH5</accession>
<name>A0A160DSH5_9GAMM</name>
<organism evidence="2 3">
    <name type="scientific">Dokdonella koreensis DS-123</name>
    <dbReference type="NCBI Taxonomy" id="1300342"/>
    <lineage>
        <taxon>Bacteria</taxon>
        <taxon>Pseudomonadati</taxon>
        <taxon>Pseudomonadota</taxon>
        <taxon>Gammaproteobacteria</taxon>
        <taxon>Lysobacterales</taxon>
        <taxon>Rhodanobacteraceae</taxon>
        <taxon>Dokdonella</taxon>
    </lineage>
</organism>
<protein>
    <submittedName>
        <fullName evidence="2">Plasmid maintenance system killer</fullName>
    </submittedName>
</protein>
<evidence type="ECO:0000313" key="3">
    <source>
        <dbReference type="Proteomes" id="UP000076830"/>
    </source>
</evidence>
<dbReference type="EMBL" id="CP015249">
    <property type="protein sequence ID" value="ANB17237.1"/>
    <property type="molecule type" value="Genomic_DNA"/>
</dbReference>